<keyword evidence="2" id="KW-1133">Transmembrane helix</keyword>
<keyword evidence="2" id="KW-0472">Membrane</keyword>
<sequence>MRSLNYTDYRRTRRFAALDGLRAVTVVSLVGLHYGFGDFNWLIGKGKITVFFVLSGFVITLLLLRDEEKHGRIRLRDFFIRRQFRLLPVFWAVVAITVVCRYGIPQTGPGDGSWHELAQMLPYYLTFTHEWGPGGTDITTLVHSWTLAYEQKFYLAWPLAFWALTRWLPRWRLLATIVLTAATLGLIPVFDERFTQYFALMLGCVLALLCHERSAWRFIQPFTHPVVATMIAVAFIPVHIYIGQAVRYPHDPVLVWYALAVAVLIIAVLHTGPTQWLLTRRPLLFIGERGYAMYLIHGLAGQAVIALTPHWAPGGLKRYAIIVLMTLIFADMLYRYVELPSAALGRRFIGWLNTRNAPTSPDVAIPAMQAHQREPEHRPPPAAAVDTVR</sequence>
<feature type="transmembrane region" description="Helical" evidence="2">
    <location>
        <begin position="20"/>
        <end position="36"/>
    </location>
</feature>
<dbReference type="AlphaFoldDB" id="A0A543AU29"/>
<dbReference type="GO" id="GO:0016747">
    <property type="term" value="F:acyltransferase activity, transferring groups other than amino-acyl groups"/>
    <property type="evidence" value="ECO:0007669"/>
    <property type="project" value="InterPro"/>
</dbReference>
<feature type="transmembrane region" description="Helical" evidence="2">
    <location>
        <begin position="147"/>
        <end position="164"/>
    </location>
</feature>
<dbReference type="GO" id="GO:0009103">
    <property type="term" value="P:lipopolysaccharide biosynthetic process"/>
    <property type="evidence" value="ECO:0007669"/>
    <property type="project" value="TreeGrafter"/>
</dbReference>
<dbReference type="Proteomes" id="UP000317043">
    <property type="component" value="Unassembled WGS sequence"/>
</dbReference>
<protein>
    <submittedName>
        <fullName evidence="4">Peptidoglycan/LPS O-acetylase OafA/YrhL</fullName>
    </submittedName>
</protein>
<proteinExistence type="predicted"/>
<dbReference type="RefSeq" id="WP_142045482.1">
    <property type="nucleotide sequence ID" value="NZ_JBHTGS010000001.1"/>
</dbReference>
<keyword evidence="5" id="KW-1185">Reference proteome</keyword>
<feature type="transmembrane region" description="Helical" evidence="2">
    <location>
        <begin position="48"/>
        <end position="64"/>
    </location>
</feature>
<accession>A0A543AU29</accession>
<dbReference type="EMBL" id="VFOW01000001">
    <property type="protein sequence ID" value="TQL76088.1"/>
    <property type="molecule type" value="Genomic_DNA"/>
</dbReference>
<dbReference type="OrthoDB" id="3404679at2"/>
<organism evidence="4 5">
    <name type="scientific">Stackebrandtia endophytica</name>
    <dbReference type="NCBI Taxonomy" id="1496996"/>
    <lineage>
        <taxon>Bacteria</taxon>
        <taxon>Bacillati</taxon>
        <taxon>Actinomycetota</taxon>
        <taxon>Actinomycetes</taxon>
        <taxon>Glycomycetales</taxon>
        <taxon>Glycomycetaceae</taxon>
        <taxon>Stackebrandtia</taxon>
    </lineage>
</organism>
<evidence type="ECO:0000259" key="3">
    <source>
        <dbReference type="Pfam" id="PF01757"/>
    </source>
</evidence>
<dbReference type="InterPro" id="IPR002656">
    <property type="entry name" value="Acyl_transf_3_dom"/>
</dbReference>
<feature type="transmembrane region" description="Helical" evidence="2">
    <location>
        <begin position="318"/>
        <end position="337"/>
    </location>
</feature>
<dbReference type="Pfam" id="PF01757">
    <property type="entry name" value="Acyl_transf_3"/>
    <property type="match status" value="1"/>
</dbReference>
<evidence type="ECO:0000256" key="2">
    <source>
        <dbReference type="SAM" id="Phobius"/>
    </source>
</evidence>
<feature type="transmembrane region" description="Helical" evidence="2">
    <location>
        <begin position="194"/>
        <end position="210"/>
    </location>
</feature>
<comment type="caution">
    <text evidence="4">The sequence shown here is derived from an EMBL/GenBank/DDBJ whole genome shotgun (WGS) entry which is preliminary data.</text>
</comment>
<dbReference type="InParanoid" id="A0A543AU29"/>
<feature type="domain" description="Acyltransferase 3" evidence="3">
    <location>
        <begin position="16"/>
        <end position="334"/>
    </location>
</feature>
<feature type="transmembrane region" description="Helical" evidence="2">
    <location>
        <begin position="291"/>
        <end position="312"/>
    </location>
</feature>
<feature type="region of interest" description="Disordered" evidence="1">
    <location>
        <begin position="368"/>
        <end position="389"/>
    </location>
</feature>
<name>A0A543AU29_9ACTN</name>
<evidence type="ECO:0000256" key="1">
    <source>
        <dbReference type="SAM" id="MobiDB-lite"/>
    </source>
</evidence>
<dbReference type="PANTHER" id="PTHR23028">
    <property type="entry name" value="ACETYLTRANSFERASE"/>
    <property type="match status" value="1"/>
</dbReference>
<dbReference type="GO" id="GO:0016020">
    <property type="term" value="C:membrane"/>
    <property type="evidence" value="ECO:0007669"/>
    <property type="project" value="TreeGrafter"/>
</dbReference>
<keyword evidence="2" id="KW-0812">Transmembrane</keyword>
<feature type="transmembrane region" description="Helical" evidence="2">
    <location>
        <begin position="84"/>
        <end position="104"/>
    </location>
</feature>
<gene>
    <name evidence="4" type="ORF">FB566_1608</name>
</gene>
<feature type="transmembrane region" description="Helical" evidence="2">
    <location>
        <begin position="171"/>
        <end position="188"/>
    </location>
</feature>
<feature type="transmembrane region" description="Helical" evidence="2">
    <location>
        <begin position="222"/>
        <end position="242"/>
    </location>
</feature>
<dbReference type="PANTHER" id="PTHR23028:SF53">
    <property type="entry name" value="ACYL_TRANSF_3 DOMAIN-CONTAINING PROTEIN"/>
    <property type="match status" value="1"/>
</dbReference>
<dbReference type="InterPro" id="IPR050879">
    <property type="entry name" value="Acyltransferase_3"/>
</dbReference>
<evidence type="ECO:0000313" key="4">
    <source>
        <dbReference type="EMBL" id="TQL76088.1"/>
    </source>
</evidence>
<feature type="transmembrane region" description="Helical" evidence="2">
    <location>
        <begin position="254"/>
        <end position="279"/>
    </location>
</feature>
<evidence type="ECO:0000313" key="5">
    <source>
        <dbReference type="Proteomes" id="UP000317043"/>
    </source>
</evidence>
<reference evidence="4 5" key="1">
    <citation type="submission" date="2019-06" db="EMBL/GenBank/DDBJ databases">
        <title>Sequencing the genomes of 1000 actinobacteria strains.</title>
        <authorList>
            <person name="Klenk H.-P."/>
        </authorList>
    </citation>
    <scope>NUCLEOTIDE SEQUENCE [LARGE SCALE GENOMIC DNA]</scope>
    <source>
        <strain evidence="4 5">DSM 45928</strain>
    </source>
</reference>